<keyword evidence="7" id="KW-0472">Membrane</keyword>
<comment type="subcellular location">
    <subcellularLocation>
        <location evidence="1">Cell membrane</location>
        <topology evidence="1">Peripheral membrane protein</topology>
        <orientation evidence="1">Cytoplasmic side</orientation>
    </subcellularLocation>
</comment>
<proteinExistence type="predicted"/>
<keyword evidence="11" id="KW-0969">Cilium</keyword>
<keyword evidence="11" id="KW-0966">Cell projection</keyword>
<dbReference type="EMBL" id="JAHWDQ010000003">
    <property type="protein sequence ID" value="MBW2941586.1"/>
    <property type="molecule type" value="Genomic_DNA"/>
</dbReference>
<dbReference type="CDD" id="cd17873">
    <property type="entry name" value="FlhF"/>
    <property type="match status" value="1"/>
</dbReference>
<dbReference type="RefSeq" id="WP_219043825.1">
    <property type="nucleotide sequence ID" value="NZ_JAHWDQ010000003.1"/>
</dbReference>
<evidence type="ECO:0000313" key="12">
    <source>
        <dbReference type="Proteomes" id="UP001166291"/>
    </source>
</evidence>
<gene>
    <name evidence="11" type="primary">flhF</name>
    <name evidence="11" type="ORF">KXJ70_12390</name>
</gene>
<organism evidence="11 12">
    <name type="scientific">Zhongshania aquimaris</name>
    <dbReference type="NCBI Taxonomy" id="2857107"/>
    <lineage>
        <taxon>Bacteria</taxon>
        <taxon>Pseudomonadati</taxon>
        <taxon>Pseudomonadota</taxon>
        <taxon>Gammaproteobacteria</taxon>
        <taxon>Cellvibrionales</taxon>
        <taxon>Spongiibacteraceae</taxon>
        <taxon>Zhongshania</taxon>
    </lineage>
</organism>
<dbReference type="Proteomes" id="UP001166291">
    <property type="component" value="Unassembled WGS sequence"/>
</dbReference>
<evidence type="ECO:0000256" key="8">
    <source>
        <dbReference type="NCBIfam" id="TIGR03499"/>
    </source>
</evidence>
<keyword evidence="11" id="KW-0282">Flagellum</keyword>
<evidence type="ECO:0000256" key="3">
    <source>
        <dbReference type="ARBA" id="ARBA00022475"/>
    </source>
</evidence>
<accession>A0ABS6VTH7</accession>
<evidence type="ECO:0000256" key="7">
    <source>
        <dbReference type="ARBA" id="ARBA00023136"/>
    </source>
</evidence>
<protein>
    <recommendedName>
        <fullName evidence="8">Flagellar biosynthesis protein FlhF</fullName>
    </recommendedName>
</protein>
<dbReference type="PANTHER" id="PTHR43134">
    <property type="entry name" value="SIGNAL RECOGNITION PARTICLE RECEPTOR SUBUNIT ALPHA"/>
    <property type="match status" value="1"/>
</dbReference>
<evidence type="ECO:0000259" key="9">
    <source>
        <dbReference type="SMART" id="SM00382"/>
    </source>
</evidence>
<dbReference type="SMART" id="SM00962">
    <property type="entry name" value="SRP54"/>
    <property type="match status" value="1"/>
</dbReference>
<keyword evidence="5" id="KW-0653">Protein transport</keyword>
<comment type="caution">
    <text evidence="11">The sequence shown here is derived from an EMBL/GenBank/DDBJ whole genome shotgun (WGS) entry which is preliminary data.</text>
</comment>
<feature type="domain" description="SRP54-type proteins GTP-binding" evidence="10">
    <location>
        <begin position="207"/>
        <end position="399"/>
    </location>
</feature>
<dbReference type="InterPro" id="IPR047040">
    <property type="entry name" value="FlhF__GTPase_dom"/>
</dbReference>
<dbReference type="InterPro" id="IPR020006">
    <property type="entry name" value="FlhF"/>
</dbReference>
<evidence type="ECO:0000259" key="10">
    <source>
        <dbReference type="SMART" id="SM00962"/>
    </source>
</evidence>
<feature type="domain" description="AAA+ ATPase" evidence="9">
    <location>
        <begin position="206"/>
        <end position="372"/>
    </location>
</feature>
<evidence type="ECO:0000256" key="4">
    <source>
        <dbReference type="ARBA" id="ARBA00022741"/>
    </source>
</evidence>
<evidence type="ECO:0000256" key="2">
    <source>
        <dbReference type="ARBA" id="ARBA00022448"/>
    </source>
</evidence>
<sequence length="444" mass="47732">MQVKKYQAADTQQAMRLVRAAHGPDAVILDCRSVAGGVEVVVSLEGMLETAMAAPQAPSFATPQQTRSTPVEREPTALDALFNRRKKAEEEISQTVQAAASDSKRPAAAEPQMVWSQNEELLTMKQEMASMKSMLMDQLKGHNWQQASHQAPEYQELNSFLSAIDIDPSLGKRLSAEIPADESVTVQREMLKMLLSKKLSVNAPPTSGAICLVGPQGAGKTTTIAKIAAQYVLTHGRSGIAILTTDTARVGAQEQLRAYGRILQVPVHVASNAEEAVKTYRLLCKKNLVLIDTAGISFRDKQGISELQALLAGMQDVQVFLTLPADAENYVQSEIIDAYSSLNAQGAVLSRIDEAMRLGGAVSNLIQHRLPLVWCANGPRVPQNLSAADAGKLINMAVRMAKAFEVRRNGQHSAPEEQVAAESVPAAVAASAAPRRGSALNVRV</sequence>
<evidence type="ECO:0000256" key="1">
    <source>
        <dbReference type="ARBA" id="ARBA00004413"/>
    </source>
</evidence>
<dbReference type="NCBIfam" id="TIGR03499">
    <property type="entry name" value="FlhF"/>
    <property type="match status" value="1"/>
</dbReference>
<dbReference type="PANTHER" id="PTHR43134:SF3">
    <property type="entry name" value="FLAGELLAR BIOSYNTHESIS PROTEIN FLHF"/>
    <property type="match status" value="1"/>
</dbReference>
<dbReference type="Pfam" id="PF00448">
    <property type="entry name" value="SRP54"/>
    <property type="match status" value="1"/>
</dbReference>
<evidence type="ECO:0000256" key="6">
    <source>
        <dbReference type="ARBA" id="ARBA00023134"/>
    </source>
</evidence>
<keyword evidence="12" id="KW-1185">Reference proteome</keyword>
<evidence type="ECO:0000256" key="5">
    <source>
        <dbReference type="ARBA" id="ARBA00022927"/>
    </source>
</evidence>
<keyword evidence="4" id="KW-0547">Nucleotide-binding</keyword>
<keyword evidence="2" id="KW-0813">Transport</keyword>
<name>A0ABS6VTH7_9GAMM</name>
<keyword evidence="6" id="KW-0342">GTP-binding</keyword>
<dbReference type="SMART" id="SM00382">
    <property type="entry name" value="AAA"/>
    <property type="match status" value="1"/>
</dbReference>
<keyword evidence="3" id="KW-1003">Cell membrane</keyword>
<dbReference type="InterPro" id="IPR003593">
    <property type="entry name" value="AAA+_ATPase"/>
</dbReference>
<dbReference type="InterPro" id="IPR000897">
    <property type="entry name" value="SRP54_GTPase_dom"/>
</dbReference>
<evidence type="ECO:0000313" key="11">
    <source>
        <dbReference type="EMBL" id="MBW2941586.1"/>
    </source>
</evidence>
<reference evidence="11" key="1">
    <citation type="submission" date="2021-07" db="EMBL/GenBank/DDBJ databases">
        <title>Zhongshania sp. CAU 1632 isolated from seawater.</title>
        <authorList>
            <person name="Kim W."/>
        </authorList>
    </citation>
    <scope>NUCLEOTIDE SEQUENCE</scope>
    <source>
        <strain evidence="11">CAU 1632</strain>
    </source>
</reference>